<dbReference type="InterPro" id="IPR043926">
    <property type="entry name" value="ABCG_dom"/>
</dbReference>
<feature type="compositionally biased region" description="Low complexity" evidence="9">
    <location>
        <begin position="1"/>
        <end position="10"/>
    </location>
</feature>
<sequence length="1353" mass="150491">MSTTGPSSPASAPPSPAKSPIMKLSPEEFHDSVATTLQKATMKPIPQIDVRLHGVSITVNLAQEAKHRRIGGRILPKCEAQLPSSKNILNNISAMFLPGTITLVLGQPGSGKSSLMKILSGRFQLGRDVKLSGDITYNGIKRDEVMKRLPQLVAYIDQHDRHLPTLTVNETFEFAHECNGGKHLATTEKDRFTKGTPDDNQVALELVEEISRVMPQVIVQQLGLETCQNTVVGNAMLRGVSGGQRKRVTTGEMLFGMKQVLVMDEISTGLDSASTFDIVKTFRSLAKRLNKTIIISLLQPSPEVFDLFDDVLILNEGDVIYHGPRDQAVTYFRDMGLICPPRRDVADFLLDIGTREQLQYHESGRDSIPTDPRALADAFCQSSIYRKNFDALNTPVSKALLQNDHEFMDSRKPFRQSIIHNLWALFKRELLVASRNRTFIYSRLFMVVLMGLMNGSTFYDINPAMAQLLMGTLFGTVMFMSMGQISELPTFFAGRDVFYKQRGSNFIRSSTYVISFQLSKIPLSVVEAIVFGTFIYWLCGFVKDAAAYCMFMFLLFLSNMTFASYFFFLSTICKDIHIGKPLSMLSIGIFVVFAGFIVSKDQLPDYFVWIYWLDPIAWAIRALAVNQYRHKTFAGCMFEGQDYCMLTGYDSMGEYALSLFGVPSEKYWVGAAIAYLIGLTCVCMTMSTFTLEYKRYETHSSGGQTVTSTDVYDQIERLSILHNSSKVIPVEQEGEAPIQRKYTVPPVTLAFKDLWYSVLDPAKKKKGDMIDLLKGVTGYAAPGTMTALMGSSGAGKTTLMDVIAGRKTGGKIRGQILLNGHEVTKKVIQRCTGYCEQMDIHCESATVREALTFSAFLRQPAEVSDKDKLATVKEVTDILDLRSLLDKSIHGRSTEQLKRITIAVELCAKPSVLFLDEPTSGLDARSAKSIMEGVRKVAQSGRTIVCTIHQPSTEIFTLFDRLLLLKTGGQTVFHGNLGEDCANLIEYFESLSGTTKIPASYNPATWMLECIGAGVGNTAGLTTDFAALYKESSLSKVVDDDMAKPGVITPLPGSEPISFKHQYAATHATQMKFVVKRFFAMYWRTKSYTLTGLVMAVVLSLLFGGIFTGSEFATYQGVNSAIGIIFLASFFLSAVSFNSAIPIACEERVSFYREQAAQMYHPLWYFMGSTLAELPYVLSRSFVFAAIFYPFVGFRGAEEGTLFGLHLFLMVLMQTYLGQLFAYALPSMEVAALFGVLFNSISGNYMGFNPPAAAIPKGYQWLYYIIPPRYAYANLVAVVFTKCSSPGGSDMGCKPLLNAPLVLGKLTIKEYVEEMFRMRHDQILRNLLVLIGCIVFFRLLALLALRYINHQKR</sequence>
<evidence type="ECO:0000256" key="1">
    <source>
        <dbReference type="ARBA" id="ARBA00004141"/>
    </source>
</evidence>
<feature type="transmembrane region" description="Helical" evidence="10">
    <location>
        <begin position="1087"/>
        <end position="1109"/>
    </location>
</feature>
<dbReference type="EMBL" id="SPLM01000004">
    <property type="protein sequence ID" value="TMW67542.1"/>
    <property type="molecule type" value="Genomic_DNA"/>
</dbReference>
<evidence type="ECO:0000313" key="13">
    <source>
        <dbReference type="Proteomes" id="UP000794436"/>
    </source>
</evidence>
<evidence type="ECO:0000256" key="7">
    <source>
        <dbReference type="ARBA" id="ARBA00022989"/>
    </source>
</evidence>
<proteinExistence type="inferred from homology"/>
<dbReference type="InterPro" id="IPR034003">
    <property type="entry name" value="ABCG_PDR_2"/>
</dbReference>
<evidence type="ECO:0000259" key="11">
    <source>
        <dbReference type="PROSITE" id="PS50893"/>
    </source>
</evidence>
<reference evidence="12" key="1">
    <citation type="submission" date="2019-03" db="EMBL/GenBank/DDBJ databases">
        <title>Long read genome sequence of the mycoparasitic Pythium oligandrum ATCC 38472 isolated from sugarbeet rhizosphere.</title>
        <authorList>
            <person name="Gaulin E."/>
        </authorList>
    </citation>
    <scope>NUCLEOTIDE SEQUENCE</scope>
    <source>
        <strain evidence="12">ATCC 38472_TT</strain>
    </source>
</reference>
<evidence type="ECO:0000256" key="2">
    <source>
        <dbReference type="ARBA" id="ARBA00006012"/>
    </source>
</evidence>
<feature type="transmembrane region" description="Helical" evidence="10">
    <location>
        <begin position="465"/>
        <end position="485"/>
    </location>
</feature>
<evidence type="ECO:0000256" key="10">
    <source>
        <dbReference type="SAM" id="Phobius"/>
    </source>
</evidence>
<feature type="transmembrane region" description="Helical" evidence="10">
    <location>
        <begin position="1163"/>
        <end position="1191"/>
    </location>
</feature>
<feature type="transmembrane region" description="Helical" evidence="10">
    <location>
        <begin position="521"/>
        <end position="539"/>
    </location>
</feature>
<dbReference type="GO" id="GO:0016887">
    <property type="term" value="F:ATP hydrolysis activity"/>
    <property type="evidence" value="ECO:0007669"/>
    <property type="project" value="InterPro"/>
</dbReference>
<dbReference type="SUPFAM" id="SSF52540">
    <property type="entry name" value="P-loop containing nucleoside triphosphate hydrolases"/>
    <property type="match status" value="2"/>
</dbReference>
<keyword evidence="13" id="KW-1185">Reference proteome</keyword>
<dbReference type="FunFam" id="3.40.50.300:FF:000289">
    <property type="entry name" value="ABC transporter G family member 31"/>
    <property type="match status" value="1"/>
</dbReference>
<evidence type="ECO:0000256" key="6">
    <source>
        <dbReference type="ARBA" id="ARBA00022840"/>
    </source>
</evidence>
<keyword evidence="5" id="KW-0547">Nucleotide-binding</keyword>
<evidence type="ECO:0000256" key="8">
    <source>
        <dbReference type="ARBA" id="ARBA00023136"/>
    </source>
</evidence>
<feature type="region of interest" description="Disordered" evidence="9">
    <location>
        <begin position="1"/>
        <end position="20"/>
    </location>
</feature>
<name>A0A8K1CRT3_PYTOL</name>
<dbReference type="GO" id="GO:0005524">
    <property type="term" value="F:ATP binding"/>
    <property type="evidence" value="ECO:0007669"/>
    <property type="project" value="UniProtKB-KW"/>
</dbReference>
<dbReference type="OrthoDB" id="66620at2759"/>
<comment type="caution">
    <text evidence="12">The sequence shown here is derived from an EMBL/GenBank/DDBJ whole genome shotgun (WGS) entry which is preliminary data.</text>
</comment>
<dbReference type="Pfam" id="PF01061">
    <property type="entry name" value="ABC2_membrane"/>
    <property type="match status" value="2"/>
</dbReference>
<feature type="transmembrane region" description="Helical" evidence="10">
    <location>
        <begin position="545"/>
        <end position="569"/>
    </location>
</feature>
<dbReference type="InterPro" id="IPR003439">
    <property type="entry name" value="ABC_transporter-like_ATP-bd"/>
</dbReference>
<evidence type="ECO:0000256" key="4">
    <source>
        <dbReference type="ARBA" id="ARBA00022692"/>
    </source>
</evidence>
<accession>A0A8K1CRT3</accession>
<evidence type="ECO:0000256" key="3">
    <source>
        <dbReference type="ARBA" id="ARBA00022448"/>
    </source>
</evidence>
<evidence type="ECO:0000256" key="9">
    <source>
        <dbReference type="SAM" id="MobiDB-lite"/>
    </source>
</evidence>
<dbReference type="CDD" id="cd03232">
    <property type="entry name" value="ABCG_PDR_domain2"/>
    <property type="match status" value="1"/>
</dbReference>
<keyword evidence="7 10" id="KW-1133">Transmembrane helix</keyword>
<keyword evidence="8 10" id="KW-0472">Membrane</keyword>
<feature type="domain" description="ABC transporter" evidence="11">
    <location>
        <begin position="749"/>
        <end position="993"/>
    </location>
</feature>
<dbReference type="FunFam" id="3.40.50.300:FF:000528">
    <property type="entry name" value="ABC transporter G family member 31"/>
    <property type="match status" value="1"/>
</dbReference>
<organism evidence="12 13">
    <name type="scientific">Pythium oligandrum</name>
    <name type="common">Mycoparasitic fungus</name>
    <dbReference type="NCBI Taxonomy" id="41045"/>
    <lineage>
        <taxon>Eukaryota</taxon>
        <taxon>Sar</taxon>
        <taxon>Stramenopiles</taxon>
        <taxon>Oomycota</taxon>
        <taxon>Peronosporomycetes</taxon>
        <taxon>Pythiales</taxon>
        <taxon>Pythiaceae</taxon>
        <taxon>Pythium</taxon>
    </lineage>
</organism>
<dbReference type="InterPro" id="IPR027417">
    <property type="entry name" value="P-loop_NTPase"/>
</dbReference>
<keyword evidence="3" id="KW-0813">Transport</keyword>
<feature type="transmembrane region" description="Helical" evidence="10">
    <location>
        <begin position="581"/>
        <end position="599"/>
    </location>
</feature>
<comment type="subcellular location">
    <subcellularLocation>
        <location evidence="1">Membrane</location>
        <topology evidence="1">Multi-pass membrane protein</topology>
    </subcellularLocation>
</comment>
<feature type="domain" description="ABC transporter" evidence="11">
    <location>
        <begin position="50"/>
        <end position="341"/>
    </location>
</feature>
<dbReference type="PANTHER" id="PTHR19241">
    <property type="entry name" value="ATP-BINDING CASSETTE TRANSPORTER"/>
    <property type="match status" value="1"/>
</dbReference>
<comment type="similarity">
    <text evidence="2">Belongs to the ABC transporter superfamily. ABCG family. PDR (TC 3.A.1.205) subfamily.</text>
</comment>
<feature type="transmembrane region" description="Helical" evidence="10">
    <location>
        <begin position="667"/>
        <end position="691"/>
    </location>
</feature>
<keyword evidence="6" id="KW-0067">ATP-binding</keyword>
<evidence type="ECO:0000256" key="5">
    <source>
        <dbReference type="ARBA" id="ARBA00022741"/>
    </source>
</evidence>
<dbReference type="Pfam" id="PF00005">
    <property type="entry name" value="ABC_tran"/>
    <property type="match status" value="2"/>
</dbReference>
<gene>
    <name evidence="12" type="ORF">Poli38472_011162</name>
</gene>
<evidence type="ECO:0000313" key="12">
    <source>
        <dbReference type="EMBL" id="TMW67542.1"/>
    </source>
</evidence>
<protein>
    <recommendedName>
        <fullName evidence="11">ABC transporter domain-containing protein</fullName>
    </recommendedName>
</protein>
<dbReference type="GO" id="GO:0016020">
    <property type="term" value="C:membrane"/>
    <property type="evidence" value="ECO:0007669"/>
    <property type="project" value="UniProtKB-SubCell"/>
</dbReference>
<dbReference type="InterPro" id="IPR003593">
    <property type="entry name" value="AAA+_ATPase"/>
</dbReference>
<keyword evidence="4 10" id="KW-0812">Transmembrane</keyword>
<dbReference type="InterPro" id="IPR013525">
    <property type="entry name" value="ABC2_TM"/>
</dbReference>
<dbReference type="SMART" id="SM00382">
    <property type="entry name" value="AAA"/>
    <property type="match status" value="2"/>
</dbReference>
<dbReference type="PROSITE" id="PS50893">
    <property type="entry name" value="ABC_TRANSPORTER_2"/>
    <property type="match status" value="2"/>
</dbReference>
<feature type="transmembrane region" description="Helical" evidence="10">
    <location>
        <begin position="1121"/>
        <end position="1143"/>
    </location>
</feature>
<dbReference type="Gene3D" id="3.40.50.300">
    <property type="entry name" value="P-loop containing nucleotide triphosphate hydrolases"/>
    <property type="match status" value="2"/>
</dbReference>
<dbReference type="GO" id="GO:0140359">
    <property type="term" value="F:ABC-type transporter activity"/>
    <property type="evidence" value="ECO:0007669"/>
    <property type="project" value="InterPro"/>
</dbReference>
<dbReference type="Proteomes" id="UP000794436">
    <property type="component" value="Unassembled WGS sequence"/>
</dbReference>
<dbReference type="Pfam" id="PF19055">
    <property type="entry name" value="ABC2_membrane_7"/>
    <property type="match status" value="2"/>
</dbReference>
<feature type="transmembrane region" description="Helical" evidence="10">
    <location>
        <begin position="1327"/>
        <end position="1348"/>
    </location>
</feature>